<dbReference type="PANTHER" id="PTHR11183">
    <property type="entry name" value="GLYCOGENIN SUBFAMILY MEMBER"/>
    <property type="match status" value="1"/>
</dbReference>
<dbReference type="Proteomes" id="UP000626109">
    <property type="component" value="Unassembled WGS sequence"/>
</dbReference>
<evidence type="ECO:0000313" key="3">
    <source>
        <dbReference type="EMBL" id="CAE8727070.1"/>
    </source>
</evidence>
<dbReference type="Gene3D" id="3.90.550.10">
    <property type="entry name" value="Spore Coat Polysaccharide Biosynthesis Protein SpsA, Chain A"/>
    <property type="match status" value="1"/>
</dbReference>
<reference evidence="3" key="1">
    <citation type="submission" date="2021-02" db="EMBL/GenBank/DDBJ databases">
        <authorList>
            <person name="Dougan E. K."/>
            <person name="Rhodes N."/>
            <person name="Thang M."/>
            <person name="Chan C."/>
        </authorList>
    </citation>
    <scope>NUCLEOTIDE SEQUENCE</scope>
</reference>
<evidence type="ECO:0008006" key="5">
    <source>
        <dbReference type="Google" id="ProtNLM"/>
    </source>
</evidence>
<feature type="signal peptide" evidence="2">
    <location>
        <begin position="1"/>
        <end position="19"/>
    </location>
</feature>
<name>A0A813LCW3_POLGL</name>
<dbReference type="AlphaFoldDB" id="A0A813LCW3"/>
<proteinExistence type="predicted"/>
<feature type="compositionally biased region" description="Low complexity" evidence="1">
    <location>
        <begin position="175"/>
        <end position="185"/>
    </location>
</feature>
<comment type="caution">
    <text evidence="3">The sequence shown here is derived from an EMBL/GenBank/DDBJ whole genome shotgun (WGS) entry which is preliminary data.</text>
</comment>
<feature type="chain" id="PRO_5032721707" description="Hexosyltransferase" evidence="2">
    <location>
        <begin position="20"/>
        <end position="496"/>
    </location>
</feature>
<dbReference type="EMBL" id="CAJNNW010035328">
    <property type="protein sequence ID" value="CAE8727070.1"/>
    <property type="molecule type" value="Genomic_DNA"/>
</dbReference>
<gene>
    <name evidence="3" type="ORF">PGLA2088_LOCUS44697</name>
</gene>
<evidence type="ECO:0000256" key="2">
    <source>
        <dbReference type="SAM" id="SignalP"/>
    </source>
</evidence>
<feature type="region of interest" description="Disordered" evidence="1">
    <location>
        <begin position="175"/>
        <end position="195"/>
    </location>
</feature>
<accession>A0A813LCW3</accession>
<sequence length="496" mass="54866">MALVRSAVVISLGLTLSAGDVDFGLPLPELGADLESSQQLGEQHFLRAASCQEAGGVYLWVHGEPRNKADRVEMEQISRSCLSCNSSNNNKLQCIGSSQGRFGVCIPASLAQLGPEQDAIQSWAQGRGLLVALGPAQTRALQWYNSDSLPDVFREELQQLQLEWYLPAELEQQQQQQQQQQEQQEPLGEPQRCGNLSLAPCGRPASRAFVTHVAVHRREHGYPDAAVMLGLSLRQHAPGVPRIALLERTGLAEDVAQLRLLLERARWQVLLVPARRVRSSMPWYYDGIFAKIEVFRMPLEQVVYLDADTWARSPEVLQLFEALEDRPLAMTRDINSWKGHQAGVLAVRPSPAHFRSIETHVMSGENDQRAINKAYNRTEIHTLPRRFNMHGSAAAGSDAVVVHFTGYAVKPSAPRVDLLRKVSSGEALDGGLESGGAYYGEYFRAMIGPACFGYLSQALQVRLHQVVRNTSFARASSLLGYRLARASSATQPQDQK</sequence>
<evidence type="ECO:0000256" key="1">
    <source>
        <dbReference type="SAM" id="MobiDB-lite"/>
    </source>
</evidence>
<evidence type="ECO:0000313" key="4">
    <source>
        <dbReference type="Proteomes" id="UP000626109"/>
    </source>
</evidence>
<dbReference type="SUPFAM" id="SSF53448">
    <property type="entry name" value="Nucleotide-diphospho-sugar transferases"/>
    <property type="match status" value="1"/>
</dbReference>
<organism evidence="3 4">
    <name type="scientific">Polarella glacialis</name>
    <name type="common">Dinoflagellate</name>
    <dbReference type="NCBI Taxonomy" id="89957"/>
    <lineage>
        <taxon>Eukaryota</taxon>
        <taxon>Sar</taxon>
        <taxon>Alveolata</taxon>
        <taxon>Dinophyceae</taxon>
        <taxon>Suessiales</taxon>
        <taxon>Suessiaceae</taxon>
        <taxon>Polarella</taxon>
    </lineage>
</organism>
<protein>
    <recommendedName>
        <fullName evidence="5">Hexosyltransferase</fullName>
    </recommendedName>
</protein>
<dbReference type="InterPro" id="IPR050587">
    <property type="entry name" value="GNT1/Glycosyltrans_8"/>
</dbReference>
<dbReference type="InterPro" id="IPR029044">
    <property type="entry name" value="Nucleotide-diphossugar_trans"/>
</dbReference>
<keyword evidence="2" id="KW-0732">Signal</keyword>